<proteinExistence type="inferred from homology"/>
<name>A0ABV7BSH2_9PROT</name>
<dbReference type="EMBL" id="JBHRSB010000003">
    <property type="protein sequence ID" value="MFC3000656.1"/>
    <property type="molecule type" value="Genomic_DNA"/>
</dbReference>
<evidence type="ECO:0000256" key="2">
    <source>
        <dbReference type="ARBA" id="ARBA00022603"/>
    </source>
</evidence>
<dbReference type="Proteomes" id="UP001595420">
    <property type="component" value="Unassembled WGS sequence"/>
</dbReference>
<dbReference type="Gene3D" id="3.40.50.150">
    <property type="entry name" value="Vaccinia Virus protein VP39"/>
    <property type="match status" value="1"/>
</dbReference>
<dbReference type="InterPro" id="IPR029063">
    <property type="entry name" value="SAM-dependent_MTases_sf"/>
</dbReference>
<dbReference type="GO" id="GO:0008168">
    <property type="term" value="F:methyltransferase activity"/>
    <property type="evidence" value="ECO:0007669"/>
    <property type="project" value="UniProtKB-KW"/>
</dbReference>
<dbReference type="InterPro" id="IPR050723">
    <property type="entry name" value="CFA/CMAS"/>
</dbReference>
<accession>A0ABV7BSH2</accession>
<dbReference type="GO" id="GO:0032259">
    <property type="term" value="P:methylation"/>
    <property type="evidence" value="ECO:0007669"/>
    <property type="project" value="UniProtKB-KW"/>
</dbReference>
<gene>
    <name evidence="6" type="ORF">ACFOD3_12175</name>
</gene>
<keyword evidence="4" id="KW-0949">S-adenosyl-L-methionine</keyword>
<evidence type="ECO:0000256" key="5">
    <source>
        <dbReference type="ARBA" id="ARBA00023098"/>
    </source>
</evidence>
<keyword evidence="2 6" id="KW-0489">Methyltransferase</keyword>
<evidence type="ECO:0000313" key="6">
    <source>
        <dbReference type="EMBL" id="MFC3000656.1"/>
    </source>
</evidence>
<organism evidence="6 7">
    <name type="scientific">Falsiroseomonas tokyonensis</name>
    <dbReference type="NCBI Taxonomy" id="430521"/>
    <lineage>
        <taxon>Bacteria</taxon>
        <taxon>Pseudomonadati</taxon>
        <taxon>Pseudomonadota</taxon>
        <taxon>Alphaproteobacteria</taxon>
        <taxon>Acetobacterales</taxon>
        <taxon>Roseomonadaceae</taxon>
        <taxon>Falsiroseomonas</taxon>
    </lineage>
</organism>
<evidence type="ECO:0000313" key="7">
    <source>
        <dbReference type="Proteomes" id="UP001595420"/>
    </source>
</evidence>
<evidence type="ECO:0000256" key="3">
    <source>
        <dbReference type="ARBA" id="ARBA00022679"/>
    </source>
</evidence>
<dbReference type="Pfam" id="PF02353">
    <property type="entry name" value="CMAS"/>
    <property type="match status" value="1"/>
</dbReference>
<dbReference type="PANTHER" id="PTHR43667">
    <property type="entry name" value="CYCLOPROPANE-FATTY-ACYL-PHOSPHOLIPID SYNTHASE"/>
    <property type="match status" value="1"/>
</dbReference>
<comment type="similarity">
    <text evidence="1">Belongs to the CFA/CMAS family.</text>
</comment>
<keyword evidence="5" id="KW-0443">Lipid metabolism</keyword>
<dbReference type="EC" id="2.1.1.-" evidence="6"/>
<dbReference type="PIRSF" id="PIRSF003085">
    <property type="entry name" value="CMAS"/>
    <property type="match status" value="1"/>
</dbReference>
<keyword evidence="3 6" id="KW-0808">Transferase</keyword>
<dbReference type="PANTHER" id="PTHR43667:SF2">
    <property type="entry name" value="FATTY ACID C-METHYL TRANSFERASE"/>
    <property type="match status" value="1"/>
</dbReference>
<dbReference type="CDD" id="cd02440">
    <property type="entry name" value="AdoMet_MTases"/>
    <property type="match status" value="1"/>
</dbReference>
<reference evidence="7" key="1">
    <citation type="journal article" date="2019" name="Int. J. Syst. Evol. Microbiol.">
        <title>The Global Catalogue of Microorganisms (GCM) 10K type strain sequencing project: providing services to taxonomists for standard genome sequencing and annotation.</title>
        <authorList>
            <consortium name="The Broad Institute Genomics Platform"/>
            <consortium name="The Broad Institute Genome Sequencing Center for Infectious Disease"/>
            <person name="Wu L."/>
            <person name="Ma J."/>
        </authorList>
    </citation>
    <scope>NUCLEOTIDE SEQUENCE [LARGE SCALE GENOMIC DNA]</scope>
    <source>
        <strain evidence="7">CGMCC 1.16855</strain>
    </source>
</reference>
<evidence type="ECO:0000256" key="1">
    <source>
        <dbReference type="ARBA" id="ARBA00010815"/>
    </source>
</evidence>
<protein>
    <submittedName>
        <fullName evidence="6">Class I SAM-dependent methyltransferase</fullName>
        <ecNumber evidence="6">2.1.1.-</ecNumber>
    </submittedName>
</protein>
<dbReference type="InterPro" id="IPR003333">
    <property type="entry name" value="CMAS"/>
</dbReference>
<comment type="caution">
    <text evidence="6">The sequence shown here is derived from an EMBL/GenBank/DDBJ whole genome shotgun (WGS) entry which is preliminary data.</text>
</comment>
<keyword evidence="7" id="KW-1185">Reference proteome</keyword>
<dbReference type="SUPFAM" id="SSF53335">
    <property type="entry name" value="S-adenosyl-L-methionine-dependent methyltransferases"/>
    <property type="match status" value="1"/>
</dbReference>
<evidence type="ECO:0000256" key="4">
    <source>
        <dbReference type="ARBA" id="ARBA00022691"/>
    </source>
</evidence>
<sequence>MPDSEQHQTASLPQRLRRAPWAGFHGALLRRLAESLQRGSLTLTLPNGTTWHRQAPLPGPRASLVLHRWRALRRLLLGGDVGFAEAYGDGDWSSPDLASLIALSCVNAATMDRLVTAPRLARLWNHLRHRLRANSRAGSRRNIIAHYDLGNDFFAAWLDAGMSYSSALYRDPGATLEEAQAAKQDRAIALLDLRGGERVLEIGIGWGGLAERLLAGHAARLTGLTLSPRQLAHAEARLRAAGLAPRAELALRDYRDERGRFERIVSIEMFEAVGEAYWPVFFQALHDRLVPGGIAVLQVITIAEERFAAYRRSADFIQTHIFPGGMLPSPAALRAGIAGAGLVLEQAECFGESYARTLAEWQDRFQQALPRLRGMGLDARFLRLWRYYLAYCEGGFRAGAIDVGLYRIRRPG</sequence>